<comment type="caution">
    <text evidence="1">The sequence shown here is derived from an EMBL/GenBank/DDBJ whole genome shotgun (WGS) entry which is preliminary data.</text>
</comment>
<evidence type="ECO:0000313" key="1">
    <source>
        <dbReference type="EMBL" id="TDG96981.1"/>
    </source>
</evidence>
<dbReference type="EMBL" id="SCKG01000022">
    <property type="protein sequence ID" value="TDG96981.1"/>
    <property type="molecule type" value="Genomic_DNA"/>
</dbReference>
<dbReference type="PANTHER" id="PTHR31751:SF7">
    <property type="entry name" value="THAP-TYPE DOMAIN-CONTAINING PROTEIN"/>
    <property type="match status" value="1"/>
</dbReference>
<organism evidence="1 2">
    <name type="scientific">Perca flavescens</name>
    <name type="common">American yellow perch</name>
    <name type="synonym">Morone flavescens</name>
    <dbReference type="NCBI Taxonomy" id="8167"/>
    <lineage>
        <taxon>Eukaryota</taxon>
        <taxon>Metazoa</taxon>
        <taxon>Chordata</taxon>
        <taxon>Craniata</taxon>
        <taxon>Vertebrata</taxon>
        <taxon>Euteleostomi</taxon>
        <taxon>Actinopterygii</taxon>
        <taxon>Neopterygii</taxon>
        <taxon>Teleostei</taxon>
        <taxon>Neoteleostei</taxon>
        <taxon>Acanthomorphata</taxon>
        <taxon>Eupercaria</taxon>
        <taxon>Perciformes</taxon>
        <taxon>Percoidei</taxon>
        <taxon>Percidae</taxon>
        <taxon>Percinae</taxon>
        <taxon>Perca</taxon>
    </lineage>
</organism>
<reference evidence="1 2" key="1">
    <citation type="submission" date="2019-01" db="EMBL/GenBank/DDBJ databases">
        <title>A chromosome-scale genome assembly of the yellow perch, Perca flavescens.</title>
        <authorList>
            <person name="Feron R."/>
            <person name="Morvezen R."/>
            <person name="Bestin A."/>
            <person name="Haffray P."/>
            <person name="Klopp C."/>
            <person name="Zahm M."/>
            <person name="Cabau C."/>
            <person name="Roques C."/>
            <person name="Donnadieu C."/>
            <person name="Bouchez O."/>
            <person name="Christie M."/>
            <person name="Larson W."/>
            <person name="Guiguen Y."/>
        </authorList>
    </citation>
    <scope>NUCLEOTIDE SEQUENCE [LARGE SCALE GENOMIC DNA]</scope>
    <source>
        <strain evidence="1">YP-PL-M2</strain>
        <tissue evidence="1">Blood</tissue>
    </source>
</reference>
<evidence type="ECO:0000313" key="2">
    <source>
        <dbReference type="Proteomes" id="UP000295070"/>
    </source>
</evidence>
<gene>
    <name evidence="1" type="ORF">EPR50_G00219260</name>
</gene>
<dbReference type="AlphaFoldDB" id="A0A484C095"/>
<name>A0A484C095_PERFV</name>
<dbReference type="PANTHER" id="PTHR31751">
    <property type="entry name" value="SI:CH211-108C17.2-RELATED-RELATED"/>
    <property type="match status" value="1"/>
</dbReference>
<sequence>MDSPGLCAQYCTYTTMENDTKEIISVVTIDKRQTQRNSVVMEREAFVSTMDKLLTEAVLLQWTKDIVNHFWYCCKTAETEVQFRKLWSSVLHHVTNEHKWYLGHCLHDRLPENQEKEWLESGSQAHKALETIVLNKRWLKDVHRYLPFRSICQLESFHNHILMYASKRFSFSPSVYEARTLLAALDYNHHKNRPPLSNKEGQMIFRRQYQKKSGRWTVYSLKVVKDYSYIPDLQAAILRKRLHSERGLPRRRILRPDDPRTLGLLPNVPPPSIDTIIESHVSRGLGMNTWKFQL</sequence>
<protein>
    <submittedName>
        <fullName evidence="1">Uncharacterized protein</fullName>
    </submittedName>
</protein>
<dbReference type="Proteomes" id="UP000295070">
    <property type="component" value="Chromosome 22"/>
</dbReference>
<keyword evidence="2" id="KW-1185">Reference proteome</keyword>
<accession>A0A484C095</accession>
<proteinExistence type="predicted"/>